<evidence type="ECO:0000313" key="2">
    <source>
        <dbReference type="Proteomes" id="UP001163603"/>
    </source>
</evidence>
<accession>A0ACC0XZU7</accession>
<dbReference type="EMBL" id="CM047745">
    <property type="protein sequence ID" value="KAJ0025788.1"/>
    <property type="molecule type" value="Genomic_DNA"/>
</dbReference>
<comment type="caution">
    <text evidence="1">The sequence shown here is derived from an EMBL/GenBank/DDBJ whole genome shotgun (WGS) entry which is preliminary data.</text>
</comment>
<sequence>MEVMQVLHMNGGDGETSYAKNCSVQDKIISIAKPAIEEAVLGILDDNIPESFGIADMGCSSGPNSFRVISDIMNIIYAKCSNLGRLSPEFRVMLNDLPCNDFNAIFESLPSFFKKLKEEKGSGFGPCFIAGVAGSFYGRVFPRKSLHFVHSSSSLHWLSQVPPALNSSASTALNKGKIYISKSSPQSVLDAYSMQYQNDFSLFLKSRGQEILSGGRMVLSFMGRRTSDPTTEESCYHWELLAHALMSMVSEGLIEEEKVDSFNAPYYAPCPEELKLEVEKEGSFIIDRLEAFEIDWDGGVDEAVNNTLGALSRGQRVAKTIRAVVESMVAHHFGNHILDELFRRYAQMVGDYLSKTQTKYINLVISIIRKG</sequence>
<proteinExistence type="predicted"/>
<name>A0ACC0XZU7_9ROSI</name>
<dbReference type="Proteomes" id="UP001163603">
    <property type="component" value="Chromosome 10"/>
</dbReference>
<keyword evidence="2" id="KW-1185">Reference proteome</keyword>
<organism evidence="1 2">
    <name type="scientific">Pistacia integerrima</name>
    <dbReference type="NCBI Taxonomy" id="434235"/>
    <lineage>
        <taxon>Eukaryota</taxon>
        <taxon>Viridiplantae</taxon>
        <taxon>Streptophyta</taxon>
        <taxon>Embryophyta</taxon>
        <taxon>Tracheophyta</taxon>
        <taxon>Spermatophyta</taxon>
        <taxon>Magnoliopsida</taxon>
        <taxon>eudicotyledons</taxon>
        <taxon>Gunneridae</taxon>
        <taxon>Pentapetalae</taxon>
        <taxon>rosids</taxon>
        <taxon>malvids</taxon>
        <taxon>Sapindales</taxon>
        <taxon>Anacardiaceae</taxon>
        <taxon>Pistacia</taxon>
    </lineage>
</organism>
<evidence type="ECO:0000313" key="1">
    <source>
        <dbReference type="EMBL" id="KAJ0025788.1"/>
    </source>
</evidence>
<gene>
    <name evidence="1" type="ORF">Pint_09002</name>
</gene>
<reference evidence="2" key="1">
    <citation type="journal article" date="2023" name="G3 (Bethesda)">
        <title>Genome assembly and association tests identify interacting loci associated with vigor, precocity, and sex in interspecific pistachio rootstocks.</title>
        <authorList>
            <person name="Palmer W."/>
            <person name="Jacygrad E."/>
            <person name="Sagayaradj S."/>
            <person name="Cavanaugh K."/>
            <person name="Han R."/>
            <person name="Bertier L."/>
            <person name="Beede B."/>
            <person name="Kafkas S."/>
            <person name="Golino D."/>
            <person name="Preece J."/>
            <person name="Michelmore R."/>
        </authorList>
    </citation>
    <scope>NUCLEOTIDE SEQUENCE [LARGE SCALE GENOMIC DNA]</scope>
</reference>
<protein>
    <submittedName>
        <fullName evidence="1">Uncharacterized protein</fullName>
    </submittedName>
</protein>